<comment type="caution">
    <text evidence="2">The sequence shown here is derived from an EMBL/GenBank/DDBJ whole genome shotgun (WGS) entry which is preliminary data.</text>
</comment>
<name>A0AA91GH89_9ENTE</name>
<evidence type="ECO:0000259" key="1">
    <source>
        <dbReference type="Pfam" id="PF14504"/>
    </source>
</evidence>
<dbReference type="Gene3D" id="3.40.33.10">
    <property type="entry name" value="CAP"/>
    <property type="match status" value="1"/>
</dbReference>
<evidence type="ECO:0000313" key="2">
    <source>
        <dbReference type="EMBL" id="OJG91598.1"/>
    </source>
</evidence>
<dbReference type="Pfam" id="PF14504">
    <property type="entry name" value="CAP_assoc_N"/>
    <property type="match status" value="1"/>
</dbReference>
<dbReference type="InterPro" id="IPR035940">
    <property type="entry name" value="CAP_sf"/>
</dbReference>
<dbReference type="AlphaFoldDB" id="A0AA91GH89"/>
<dbReference type="InterPro" id="IPR029410">
    <property type="entry name" value="CAP_assoc"/>
</dbReference>
<organism evidence="2 3">
    <name type="scientific">Enterococcus silesiacus</name>
    <dbReference type="NCBI Taxonomy" id="332949"/>
    <lineage>
        <taxon>Bacteria</taxon>
        <taxon>Bacillati</taxon>
        <taxon>Bacillota</taxon>
        <taxon>Bacilli</taxon>
        <taxon>Lactobacillales</taxon>
        <taxon>Enterococcaceae</taxon>
        <taxon>Enterococcus</taxon>
    </lineage>
</organism>
<proteinExistence type="predicted"/>
<sequence>MGKEMKRFLAFLGVFLVVLIGGYLQPVFFPTDKMPQEADSGKRVVSHTALPYEEITTSGYAAYIGEKTENFIAEFGEPSEKQKTAMDYELWIYGEKDADYLELNIQDNKVSMIKAFNNSKKTAPFSTGMELSDVSELMTIYSNFAFTYKENNYNIELMEEDMNYRPLVAFDNKTFAILFFDHGTGKLAAVTYLDKKALLTLMPYQLLEGEAIPFPITEQIAGFDAVRSNQVIRVINLLKLKEGLPVYRANTESQKNAQKLFDTLTNNQKAILSPERTEAWQFGKEEMAAGSVFTLTNDEYQKLLKSAQVDKKKATGMFIEPVYDPSFTVLSWFSDSLYHSRFAHQDKENIGVAFYKASMLVLLQETEKEISQTEESE</sequence>
<dbReference type="EMBL" id="JXLC01000012">
    <property type="protein sequence ID" value="OJG91598.1"/>
    <property type="molecule type" value="Genomic_DNA"/>
</dbReference>
<evidence type="ECO:0000313" key="3">
    <source>
        <dbReference type="Proteomes" id="UP000183039"/>
    </source>
</evidence>
<protein>
    <recommendedName>
        <fullName evidence="1">CAP-associated domain-containing protein</fullName>
    </recommendedName>
</protein>
<feature type="domain" description="CAP-associated" evidence="1">
    <location>
        <begin position="64"/>
        <end position="204"/>
    </location>
</feature>
<accession>A0AA91GH89</accession>
<gene>
    <name evidence="2" type="ORF">RV15_GL000482</name>
</gene>
<dbReference type="Proteomes" id="UP000183039">
    <property type="component" value="Unassembled WGS sequence"/>
</dbReference>
<reference evidence="2 3" key="1">
    <citation type="submission" date="2014-12" db="EMBL/GenBank/DDBJ databases">
        <title>Draft genome sequences of 29 type strains of Enterococci.</title>
        <authorList>
            <person name="Zhong Z."/>
            <person name="Sun Z."/>
            <person name="Liu W."/>
            <person name="Zhang W."/>
            <person name="Zhang H."/>
        </authorList>
    </citation>
    <scope>NUCLEOTIDE SEQUENCE [LARGE SCALE GENOMIC DNA]</scope>
    <source>
        <strain evidence="2 3">DSM 22801</strain>
    </source>
</reference>